<dbReference type="AlphaFoldDB" id="A0A2T1LV85"/>
<evidence type="ECO:0000313" key="1">
    <source>
        <dbReference type="EMBL" id="PSF35595.1"/>
    </source>
</evidence>
<dbReference type="OrthoDB" id="467121at2"/>
<reference evidence="1 2" key="1">
    <citation type="submission" date="2018-03" db="EMBL/GenBank/DDBJ databases">
        <title>The ancient ancestry and fast evolution of plastids.</title>
        <authorList>
            <person name="Moore K.R."/>
            <person name="Magnabosco C."/>
            <person name="Momper L."/>
            <person name="Gold D.A."/>
            <person name="Bosak T."/>
            <person name="Fournier G.P."/>
        </authorList>
    </citation>
    <scope>NUCLEOTIDE SEQUENCE [LARGE SCALE GENOMIC DNA]</scope>
    <source>
        <strain evidence="1 2">CCALA 016</strain>
    </source>
</reference>
<dbReference type="InterPro" id="IPR014951">
    <property type="entry name" value="DUF1822"/>
</dbReference>
<dbReference type="Pfam" id="PF08852">
    <property type="entry name" value="DUF1822"/>
    <property type="match status" value="1"/>
</dbReference>
<evidence type="ECO:0008006" key="3">
    <source>
        <dbReference type="Google" id="ProtNLM"/>
    </source>
</evidence>
<comment type="caution">
    <text evidence="1">The sequence shown here is derived from an EMBL/GenBank/DDBJ whole genome shotgun (WGS) entry which is preliminary data.</text>
</comment>
<dbReference type="Proteomes" id="UP000239001">
    <property type="component" value="Unassembled WGS sequence"/>
</dbReference>
<organism evidence="1 2">
    <name type="scientific">Aphanothece hegewaldii CCALA 016</name>
    <dbReference type="NCBI Taxonomy" id="2107694"/>
    <lineage>
        <taxon>Bacteria</taxon>
        <taxon>Bacillati</taxon>
        <taxon>Cyanobacteriota</taxon>
        <taxon>Cyanophyceae</taxon>
        <taxon>Oscillatoriophycideae</taxon>
        <taxon>Chroococcales</taxon>
        <taxon>Aphanothecaceae</taxon>
        <taxon>Aphanothece</taxon>
    </lineage>
</organism>
<accession>A0A2T1LV85</accession>
<sequence length="373" mass="42099">MISSSNLFLDYASSSVDTIALTPEQIEQAAQLSFSLPELDQQWQSYLNHLALSGFQEWLNQRDPALILDQSLLFSTLNTICQLKIGEFKLCLLTQGTLDDEIITIARTALESPKDIAHFYVLVSVDEEQEQIVIEGLIRYDQLQQYQRSGNLIVQPDETYEISLAWFDQDINHLLLYLRCLEPSAIQLPNIVAPEETQPISPLMSMINVGLWLQGKLDEFCEGLSWTLLPTPELATVSFRNLPTFDIILEELQQRGMSIPNTARGASQNISINDYSLQLYALAWLMEEQTEWSLLLILGTSKSNQTLPEGLKLQISDGTGILGEQEVTANSEQSYLYTRVIGELDEQFITTIALNKNNTLTLPPFTLYSEHTS</sequence>
<name>A0A2T1LV85_9CHRO</name>
<evidence type="ECO:0000313" key="2">
    <source>
        <dbReference type="Proteomes" id="UP000239001"/>
    </source>
</evidence>
<dbReference type="EMBL" id="PXOH01000019">
    <property type="protein sequence ID" value="PSF35595.1"/>
    <property type="molecule type" value="Genomic_DNA"/>
</dbReference>
<proteinExistence type="predicted"/>
<keyword evidence="2" id="KW-1185">Reference proteome</keyword>
<reference evidence="1 2" key="2">
    <citation type="submission" date="2018-03" db="EMBL/GenBank/DDBJ databases">
        <authorList>
            <person name="Keele B.F."/>
        </authorList>
    </citation>
    <scope>NUCLEOTIDE SEQUENCE [LARGE SCALE GENOMIC DNA]</scope>
    <source>
        <strain evidence="1 2">CCALA 016</strain>
    </source>
</reference>
<protein>
    <recommendedName>
        <fullName evidence="3">DUF1822 domain-containing protein</fullName>
    </recommendedName>
</protein>
<gene>
    <name evidence="1" type="ORF">C7H19_16455</name>
</gene>
<dbReference type="RefSeq" id="WP_106458008.1">
    <property type="nucleotide sequence ID" value="NZ_PXOH01000019.1"/>
</dbReference>